<comment type="caution">
    <text evidence="2">The sequence shown here is derived from an EMBL/GenBank/DDBJ whole genome shotgun (WGS) entry which is preliminary data.</text>
</comment>
<organism evidence="2 3">
    <name type="scientific">Sphingomonas limnosediminicola</name>
    <dbReference type="NCBI Taxonomy" id="940133"/>
    <lineage>
        <taxon>Bacteria</taxon>
        <taxon>Pseudomonadati</taxon>
        <taxon>Pseudomonadota</taxon>
        <taxon>Alphaproteobacteria</taxon>
        <taxon>Sphingomonadales</taxon>
        <taxon>Sphingomonadaceae</taxon>
        <taxon>Sphingomonas</taxon>
    </lineage>
</organism>
<dbReference type="EMBL" id="BAABBM010000001">
    <property type="protein sequence ID" value="GAA3908031.1"/>
    <property type="molecule type" value="Genomic_DNA"/>
</dbReference>
<name>A0ABP7LUX7_9SPHN</name>
<reference evidence="3" key="1">
    <citation type="journal article" date="2019" name="Int. J. Syst. Evol. Microbiol.">
        <title>The Global Catalogue of Microorganisms (GCM) 10K type strain sequencing project: providing services to taxonomists for standard genome sequencing and annotation.</title>
        <authorList>
            <consortium name="The Broad Institute Genomics Platform"/>
            <consortium name="The Broad Institute Genome Sequencing Center for Infectious Disease"/>
            <person name="Wu L."/>
            <person name="Ma J."/>
        </authorList>
    </citation>
    <scope>NUCLEOTIDE SEQUENCE [LARGE SCALE GENOMIC DNA]</scope>
    <source>
        <strain evidence="3">JCM 17543</strain>
    </source>
</reference>
<feature type="signal peptide" evidence="1">
    <location>
        <begin position="1"/>
        <end position="21"/>
    </location>
</feature>
<sequence>MKFALIEACVFSWLVVAPASANARAVDTPPVTALGSDPAPSGAGDEAAALAKKLANPIAALISVPLQNNVDWGGGPDGDGVQYKLNIQPVIPITLSSDWNLISRTILPVLAQKDIVPAPPGRSSSQFGLGDTLQSLWLSPQHPSKSGIIWGIGPALLLRTATDKVLGSGKWGAGPTAVVLKQTGRWTIGGLANHVWSVAGDSSRDKVSSSYVQPFLSYTTPQATTFTINSETTYDWIHHTWTVPVNLMVSQLLPPKKTGLSFPISIQGGYRHYFEAPEGGPSNGIRIAITALFPKK</sequence>
<gene>
    <name evidence="2" type="ORF">GCM10022276_28020</name>
</gene>
<keyword evidence="3" id="KW-1185">Reference proteome</keyword>
<evidence type="ECO:0000256" key="1">
    <source>
        <dbReference type="SAM" id="SignalP"/>
    </source>
</evidence>
<accession>A0ABP7LUX7</accession>
<evidence type="ECO:0000313" key="2">
    <source>
        <dbReference type="EMBL" id="GAA3908031.1"/>
    </source>
</evidence>
<dbReference type="Proteomes" id="UP001500827">
    <property type="component" value="Unassembled WGS sequence"/>
</dbReference>
<dbReference type="RefSeq" id="WP_344700313.1">
    <property type="nucleotide sequence ID" value="NZ_BAABBM010000001.1"/>
</dbReference>
<proteinExistence type="predicted"/>
<evidence type="ECO:0000313" key="3">
    <source>
        <dbReference type="Proteomes" id="UP001500827"/>
    </source>
</evidence>
<feature type="chain" id="PRO_5046767493" evidence="1">
    <location>
        <begin position="22"/>
        <end position="296"/>
    </location>
</feature>
<protein>
    <submittedName>
        <fullName evidence="2">Transporter</fullName>
    </submittedName>
</protein>
<keyword evidence="1" id="KW-0732">Signal</keyword>